<feature type="domain" description="Methylase-associated X1" evidence="1">
    <location>
        <begin position="47"/>
        <end position="134"/>
    </location>
</feature>
<geneLocation type="plasmid" evidence="2 3">
    <name>unnamed3</name>
</geneLocation>
<protein>
    <recommendedName>
        <fullName evidence="1">Methylase-associated X1 domain-containing protein</fullName>
    </recommendedName>
</protein>
<evidence type="ECO:0000259" key="1">
    <source>
        <dbReference type="Pfam" id="PF20296"/>
    </source>
</evidence>
<dbReference type="Proteomes" id="UP001163293">
    <property type="component" value="Plasmid unnamed3"/>
</dbReference>
<evidence type="ECO:0000313" key="2">
    <source>
        <dbReference type="EMBL" id="UYW00072.1"/>
    </source>
</evidence>
<dbReference type="AlphaFoldDB" id="A0AAX3EPK8"/>
<dbReference type="EMBL" id="CP101188">
    <property type="protein sequence ID" value="UYW00072.1"/>
    <property type="molecule type" value="Genomic_DNA"/>
</dbReference>
<dbReference type="RefSeq" id="WP_069695449.1">
    <property type="nucleotide sequence ID" value="NZ_CP101182.1"/>
</dbReference>
<name>A0AAX3EPK8_PAEUR</name>
<dbReference type="InterPro" id="IPR046894">
    <property type="entry name" value="MTaX1"/>
</dbReference>
<sequence length="266" mass="29481">MSALDVVLEKFSEVGWSVAARESVNGGRSVNPSRVDLVRGKQRFLLLAYAWKVSLEGKGRSGINYRIQTTRSHEDDLLCQDGRQTVGFGVDAEREVIAVFDGWTKRATGSSSSVHIKRATLDAAAADGFAVQEPRWDGRAAARYSEAQLLLPWISEQQAPRTAAVQPLKYGFSDDQAKATVVADLWDAAPAAWLRRGDRLVLANRDGNDLLDTAIWQVTDLKVETVTKEGRNPRRNVTFTCRRYGRVDTPYKATFLAGLTKREPAQ</sequence>
<organism evidence="2 3">
    <name type="scientific">Paenarthrobacter ureafaciens</name>
    <dbReference type="NCBI Taxonomy" id="37931"/>
    <lineage>
        <taxon>Bacteria</taxon>
        <taxon>Bacillati</taxon>
        <taxon>Actinomycetota</taxon>
        <taxon>Actinomycetes</taxon>
        <taxon>Micrococcales</taxon>
        <taxon>Micrococcaceae</taxon>
        <taxon>Paenarthrobacter</taxon>
    </lineage>
</organism>
<evidence type="ECO:0000313" key="3">
    <source>
        <dbReference type="Proteomes" id="UP001163293"/>
    </source>
</evidence>
<proteinExistence type="predicted"/>
<reference evidence="2" key="1">
    <citation type="submission" date="2022-07" db="EMBL/GenBank/DDBJ databases">
        <authorList>
            <person name="Wu T."/>
        </authorList>
    </citation>
    <scope>NUCLEOTIDE SEQUENCE</scope>
    <source>
        <strain evidence="2">SD-1</strain>
        <plasmid evidence="2">unnamed3</plasmid>
    </source>
</reference>
<dbReference type="Pfam" id="PF20296">
    <property type="entry name" value="MTaX1"/>
    <property type="match status" value="1"/>
</dbReference>
<keyword evidence="3" id="KW-1185">Reference proteome</keyword>
<keyword evidence="2" id="KW-0614">Plasmid</keyword>
<accession>A0AAX3EPK8</accession>
<gene>
    <name evidence="2" type="ORF">NL394_23290</name>
</gene>